<feature type="non-terminal residue" evidence="1">
    <location>
        <position position="1"/>
    </location>
</feature>
<sequence length="68" mass="7188">IECFKCHPSGYSPITNNSHYMVIIVGKVAGNSHAQGSRNRGASVTGAKRVMLTLAAAGKTGQPSILWF</sequence>
<proteinExistence type="predicted"/>
<organism evidence="1">
    <name type="scientific">marine sediment metagenome</name>
    <dbReference type="NCBI Taxonomy" id="412755"/>
    <lineage>
        <taxon>unclassified sequences</taxon>
        <taxon>metagenomes</taxon>
        <taxon>ecological metagenomes</taxon>
    </lineage>
</organism>
<accession>X1P7R8</accession>
<evidence type="ECO:0000313" key="1">
    <source>
        <dbReference type="EMBL" id="GAI51913.1"/>
    </source>
</evidence>
<dbReference type="EMBL" id="BARV01037549">
    <property type="protein sequence ID" value="GAI51913.1"/>
    <property type="molecule type" value="Genomic_DNA"/>
</dbReference>
<gene>
    <name evidence="1" type="ORF">S06H3_58062</name>
</gene>
<dbReference type="AlphaFoldDB" id="X1P7R8"/>
<comment type="caution">
    <text evidence="1">The sequence shown here is derived from an EMBL/GenBank/DDBJ whole genome shotgun (WGS) entry which is preliminary data.</text>
</comment>
<name>X1P7R8_9ZZZZ</name>
<protein>
    <submittedName>
        <fullName evidence="1">Uncharacterized protein</fullName>
    </submittedName>
</protein>
<reference evidence="1" key="1">
    <citation type="journal article" date="2014" name="Front. Microbiol.">
        <title>High frequency of phylogenetically diverse reductive dehalogenase-homologous genes in deep subseafloor sedimentary metagenomes.</title>
        <authorList>
            <person name="Kawai M."/>
            <person name="Futagami T."/>
            <person name="Toyoda A."/>
            <person name="Takaki Y."/>
            <person name="Nishi S."/>
            <person name="Hori S."/>
            <person name="Arai W."/>
            <person name="Tsubouchi T."/>
            <person name="Morono Y."/>
            <person name="Uchiyama I."/>
            <person name="Ito T."/>
            <person name="Fujiyama A."/>
            <person name="Inagaki F."/>
            <person name="Takami H."/>
        </authorList>
    </citation>
    <scope>NUCLEOTIDE SEQUENCE</scope>
    <source>
        <strain evidence="1">Expedition CK06-06</strain>
    </source>
</reference>